<evidence type="ECO:0000313" key="1">
    <source>
        <dbReference type="EMBL" id="QBO59353.1"/>
    </source>
</evidence>
<keyword evidence="2" id="KW-1185">Reference proteome</keyword>
<dbReference type="InterPro" id="IPR036890">
    <property type="entry name" value="HATPase_C_sf"/>
</dbReference>
<protein>
    <recommendedName>
        <fullName evidence="3">Histidine kinase-, DNA gyrase B-, and HSP90-like ATPase</fullName>
    </recommendedName>
</protein>
<name>A0A4P6ZHZ9_9FLAO</name>
<dbReference type="AlphaFoldDB" id="A0A4P6ZHZ9"/>
<reference evidence="1 2" key="1">
    <citation type="submission" date="2019-03" db="EMBL/GenBank/DDBJ databases">
        <authorList>
            <person name="Kim H."/>
            <person name="Yu S.-M."/>
        </authorList>
    </citation>
    <scope>NUCLEOTIDE SEQUENCE [LARGE SCALE GENOMIC DNA]</scope>
    <source>
        <strain evidence="1 2">NBC122</strain>
    </source>
</reference>
<gene>
    <name evidence="1" type="ORF">NBC122_02549</name>
</gene>
<dbReference type="EMBL" id="CP037954">
    <property type="protein sequence ID" value="QBO59353.1"/>
    <property type="molecule type" value="Genomic_DNA"/>
</dbReference>
<sequence length="446" mass="51333">MPTNKNTVSADPAKGFFVSMLIKDITLRDAIGDLVDNSVDAIKTRADNPNDLKGFEIDIKLGKTYFSIEDNGYGMEAEVARTTAFNFGKSENHNLIDNSIGQFGIGMKRAFFKIGNKIQVKSTSPKSKFEIDIDVQEWLKDKETWQYSFKEDTLQEDIKNPPSKTGFRVKISELSNDSELSFNDKTFEDQLIKEIQYEHMLNINKGLVIKINDFILKTTPIDLVFDENVKPSFWEKLEENQSVRILAGISTKDDEDGGWYIFCNDRLIIAKNKTDETVWTGSKGDGVPLWHAQYHRFRGYVFFEAKDSALLPWNTTKTGMDLDSPYYKEVRRNMIIMTRQVMDLLDKLKTEKEKDNPSEEQTLNKAIEKSLENPISVVEALKQTHSLSNKFTYPVKLFNPPRKSKMTNISYQVPTERFNQVKEDINASTSKEVGLHTFNYYFENEL</sequence>
<dbReference type="Gene3D" id="3.30.565.10">
    <property type="entry name" value="Histidine kinase-like ATPase, C-terminal domain"/>
    <property type="match status" value="1"/>
</dbReference>
<dbReference type="Proteomes" id="UP000294419">
    <property type="component" value="Chromosome"/>
</dbReference>
<dbReference type="SUPFAM" id="SSF55874">
    <property type="entry name" value="ATPase domain of HSP90 chaperone/DNA topoisomerase II/histidine kinase"/>
    <property type="match status" value="1"/>
</dbReference>
<dbReference type="KEGG" id="csal:NBC122_02549"/>
<evidence type="ECO:0000313" key="2">
    <source>
        <dbReference type="Proteomes" id="UP000294419"/>
    </source>
</evidence>
<evidence type="ECO:0008006" key="3">
    <source>
        <dbReference type="Google" id="ProtNLM"/>
    </source>
</evidence>
<dbReference type="Pfam" id="PF13589">
    <property type="entry name" value="HATPase_c_3"/>
    <property type="match status" value="1"/>
</dbReference>
<organism evidence="1 2">
    <name type="scientific">Chryseobacterium salivictor</name>
    <dbReference type="NCBI Taxonomy" id="2547600"/>
    <lineage>
        <taxon>Bacteria</taxon>
        <taxon>Pseudomonadati</taxon>
        <taxon>Bacteroidota</taxon>
        <taxon>Flavobacteriia</taxon>
        <taxon>Flavobacteriales</taxon>
        <taxon>Weeksellaceae</taxon>
        <taxon>Chryseobacterium group</taxon>
        <taxon>Chryseobacterium</taxon>
    </lineage>
</organism>
<dbReference type="OrthoDB" id="9813438at2"/>
<dbReference type="RefSeq" id="WP_133440703.1">
    <property type="nucleotide sequence ID" value="NZ_CP037954.1"/>
</dbReference>
<accession>A0A4P6ZHZ9</accession>
<proteinExistence type="predicted"/>